<gene>
    <name evidence="1" type="ORF">PN36_15605</name>
</gene>
<dbReference type="AlphaFoldDB" id="A0A0A6PBA6"/>
<protein>
    <recommendedName>
        <fullName evidence="3">TIGR02646 family protein</fullName>
    </recommendedName>
</protein>
<dbReference type="InterPro" id="IPR013467">
    <property type="entry name" value="HNH78-like"/>
</dbReference>
<keyword evidence="2" id="KW-1185">Reference proteome</keyword>
<sequence>MRKIIKRNEPIALSNWKRHNPNGHYPDLSHVERQAIRDSCLKEQYYLCAYCCQRIDDKNSHNEHIQAQSVAPNQMLNFHNIVASCNQSKQCGDAHGSKTIPLTPLMDECETELKFYISGEVKGITTRATDTIKILNLGNGNKALINKRKQLLDALIFMHSESPEELQLLDDELLQILMEEINQPQDGQLSAFAPILQNILRQFLKK</sequence>
<dbReference type="EMBL" id="JSZA02000056">
    <property type="protein sequence ID" value="KHD07637.1"/>
    <property type="molecule type" value="Genomic_DNA"/>
</dbReference>
<organism evidence="1 2">
    <name type="scientific">Candidatus Thiomargarita nelsonii</name>
    <dbReference type="NCBI Taxonomy" id="1003181"/>
    <lineage>
        <taxon>Bacteria</taxon>
        <taxon>Pseudomonadati</taxon>
        <taxon>Pseudomonadota</taxon>
        <taxon>Gammaproteobacteria</taxon>
        <taxon>Thiotrichales</taxon>
        <taxon>Thiotrichaceae</taxon>
        <taxon>Thiomargarita</taxon>
    </lineage>
</organism>
<evidence type="ECO:0008006" key="3">
    <source>
        <dbReference type="Google" id="ProtNLM"/>
    </source>
</evidence>
<evidence type="ECO:0000313" key="1">
    <source>
        <dbReference type="EMBL" id="KHD07637.1"/>
    </source>
</evidence>
<name>A0A0A6PBA6_9GAMM</name>
<dbReference type="NCBIfam" id="TIGR02646">
    <property type="entry name" value="retron system putative HNH endonuclease"/>
    <property type="match status" value="1"/>
</dbReference>
<proteinExistence type="predicted"/>
<accession>A0A0A6PBA6</accession>
<comment type="caution">
    <text evidence="1">The sequence shown here is derived from an EMBL/GenBank/DDBJ whole genome shotgun (WGS) entry which is preliminary data.</text>
</comment>
<reference evidence="1 2" key="1">
    <citation type="journal article" date="2016" name="Front. Microbiol.">
        <title>Single-Cell (Meta-)Genomics of a Dimorphic Candidatus Thiomargarita nelsonii Reveals Genomic Plasticity.</title>
        <authorList>
            <person name="Flood B.E."/>
            <person name="Fliss P."/>
            <person name="Jones D.S."/>
            <person name="Dick G.J."/>
            <person name="Jain S."/>
            <person name="Kaster A.K."/>
            <person name="Winkel M."/>
            <person name="Mussmann M."/>
            <person name="Bailey J."/>
        </authorList>
    </citation>
    <scope>NUCLEOTIDE SEQUENCE [LARGE SCALE GENOMIC DNA]</scope>
    <source>
        <strain evidence="1">Hydrate Ridge</strain>
    </source>
</reference>
<dbReference type="Proteomes" id="UP000030428">
    <property type="component" value="Unassembled WGS sequence"/>
</dbReference>
<evidence type="ECO:0000313" key="2">
    <source>
        <dbReference type="Proteomes" id="UP000030428"/>
    </source>
</evidence>